<proteinExistence type="predicted"/>
<dbReference type="AlphaFoldDB" id="A0A9W6FEW9"/>
<reference evidence="1" key="2">
    <citation type="submission" date="2022-11" db="EMBL/GenBank/DDBJ databases">
        <title>Draft genome sequence of Sellimonas catena strain 18CBH55.</title>
        <authorList>
            <person name="Atsushi H."/>
            <person name="Moriya O."/>
            <person name="Mitsuo S."/>
        </authorList>
    </citation>
    <scope>NUCLEOTIDE SEQUENCE</scope>
    <source>
        <strain evidence="1">18CBH55</strain>
    </source>
</reference>
<evidence type="ECO:0000313" key="1">
    <source>
        <dbReference type="EMBL" id="GLG89674.1"/>
    </source>
</evidence>
<accession>A0A9W6FEW9</accession>
<comment type="caution">
    <text evidence="1">The sequence shown here is derived from an EMBL/GenBank/DDBJ whole genome shotgun (WGS) entry which is preliminary data.</text>
</comment>
<name>A0A9W6FEW9_9FIRM</name>
<dbReference type="RefSeq" id="WP_281844722.1">
    <property type="nucleotide sequence ID" value="NZ_BSCH01000006.1"/>
</dbReference>
<reference evidence="1" key="1">
    <citation type="submission" date="2022-11" db="EMBL/GenBank/DDBJ databases">
        <title>Draft genome sequence of Sellimonas catena strain 18CBH55.</title>
        <authorList>
            <person name="Hisatomi A."/>
            <person name="Ohkuma M."/>
            <person name="Sakamoto M."/>
        </authorList>
    </citation>
    <scope>NUCLEOTIDE SEQUENCE</scope>
    <source>
        <strain evidence="1">18CBH55</strain>
    </source>
</reference>
<protein>
    <submittedName>
        <fullName evidence="1">Uncharacterized protein</fullName>
    </submittedName>
</protein>
<sequence>MREKEQKRMVEGYEITQAIRIGDREVLFGVDEKQELPYFCGFYRSNELVGEYSECMAGDDYVEMVELFADRVKAQCEKVREEWAKVTVPREKITEQMCLPLSQCDNLKGKVMAVRPEALRPEYRSAEHQLVYVRSGNGTRSASFGTACYCTNLYDGENVRWERYDFQGEVKPENLPQWAREKVKEVQKKETEKMSLSREVR</sequence>
<dbReference type="EMBL" id="BSCH01000006">
    <property type="protein sequence ID" value="GLG89674.1"/>
    <property type="molecule type" value="Genomic_DNA"/>
</dbReference>
<reference evidence="1" key="3">
    <citation type="journal article" date="2023" name="Int. J. Syst. Evol. Microbiol.">
        <title>Sellimonas catena sp. nov., isolated from human faeces.</title>
        <authorList>
            <person name="Hisatomi A."/>
            <person name="Ohkuma M."/>
            <person name="Sakamoto M."/>
        </authorList>
    </citation>
    <scope>NUCLEOTIDE SEQUENCE</scope>
    <source>
        <strain evidence="1">18CBH55</strain>
    </source>
</reference>
<evidence type="ECO:0000313" key="2">
    <source>
        <dbReference type="Proteomes" id="UP001145094"/>
    </source>
</evidence>
<gene>
    <name evidence="1" type="ORF">Selli2_11010</name>
</gene>
<dbReference type="Proteomes" id="UP001145094">
    <property type="component" value="Unassembled WGS sequence"/>
</dbReference>
<organism evidence="1 2">
    <name type="scientific">Sellimonas catena</name>
    <dbReference type="NCBI Taxonomy" id="2994035"/>
    <lineage>
        <taxon>Bacteria</taxon>
        <taxon>Bacillati</taxon>
        <taxon>Bacillota</taxon>
        <taxon>Clostridia</taxon>
        <taxon>Lachnospirales</taxon>
        <taxon>Lachnospiraceae</taxon>
        <taxon>Sellimonas</taxon>
    </lineage>
</organism>